<dbReference type="InterPro" id="IPR009081">
    <property type="entry name" value="PP-bd_ACP"/>
</dbReference>
<dbReference type="PROSITE" id="PS50075">
    <property type="entry name" value="CARRIER"/>
    <property type="match status" value="1"/>
</dbReference>
<organism evidence="4 5">
    <name type="scientific">Allonocardiopsis opalescens</name>
    <dbReference type="NCBI Taxonomy" id="1144618"/>
    <lineage>
        <taxon>Bacteria</taxon>
        <taxon>Bacillati</taxon>
        <taxon>Actinomycetota</taxon>
        <taxon>Actinomycetes</taxon>
        <taxon>Streptosporangiales</taxon>
        <taxon>Allonocardiopsis</taxon>
    </lineage>
</organism>
<reference evidence="4 5" key="1">
    <citation type="submission" date="2018-03" db="EMBL/GenBank/DDBJ databases">
        <title>Genomic Encyclopedia of Archaeal and Bacterial Type Strains, Phase II (KMG-II): from individual species to whole genera.</title>
        <authorList>
            <person name="Goeker M."/>
        </authorList>
    </citation>
    <scope>NUCLEOTIDE SEQUENCE [LARGE SCALE GENOMIC DNA]</scope>
    <source>
        <strain evidence="4 5">DSM 45601</strain>
    </source>
</reference>
<protein>
    <submittedName>
        <fullName evidence="4">Acyl carrier protein</fullName>
    </submittedName>
</protein>
<dbReference type="Gene3D" id="1.10.1200.10">
    <property type="entry name" value="ACP-like"/>
    <property type="match status" value="1"/>
</dbReference>
<dbReference type="EMBL" id="PVZC01000001">
    <property type="protein sequence ID" value="PRY01753.1"/>
    <property type="molecule type" value="Genomic_DNA"/>
</dbReference>
<sequence length="82" mass="8959">MWDERFEGILRPYLPFLSPDEPLAADAGLRELGLDSLAMVELLAALESAYDVKFTDDALTLETFETPGVLWGTLSGVLARSA</sequence>
<feature type="domain" description="Carrier" evidence="3">
    <location>
        <begin position="1"/>
        <end position="78"/>
    </location>
</feature>
<dbReference type="Pfam" id="PF00550">
    <property type="entry name" value="PP-binding"/>
    <property type="match status" value="1"/>
</dbReference>
<keyword evidence="5" id="KW-1185">Reference proteome</keyword>
<evidence type="ECO:0000256" key="1">
    <source>
        <dbReference type="ARBA" id="ARBA00022450"/>
    </source>
</evidence>
<dbReference type="OrthoDB" id="3395095at2"/>
<dbReference type="PROSITE" id="PS00012">
    <property type="entry name" value="PHOSPHOPANTETHEINE"/>
    <property type="match status" value="1"/>
</dbReference>
<dbReference type="SUPFAM" id="SSF47336">
    <property type="entry name" value="ACP-like"/>
    <property type="match status" value="1"/>
</dbReference>
<dbReference type="InterPro" id="IPR006162">
    <property type="entry name" value="Ppantetheine_attach_site"/>
</dbReference>
<dbReference type="AlphaFoldDB" id="A0A2T0QD22"/>
<keyword evidence="1" id="KW-0596">Phosphopantetheine</keyword>
<proteinExistence type="predicted"/>
<dbReference type="Proteomes" id="UP000237846">
    <property type="component" value="Unassembled WGS sequence"/>
</dbReference>
<keyword evidence="2" id="KW-0597">Phosphoprotein</keyword>
<evidence type="ECO:0000256" key="2">
    <source>
        <dbReference type="ARBA" id="ARBA00022553"/>
    </source>
</evidence>
<evidence type="ECO:0000259" key="3">
    <source>
        <dbReference type="PROSITE" id="PS50075"/>
    </source>
</evidence>
<name>A0A2T0QD22_9ACTN</name>
<comment type="caution">
    <text evidence="4">The sequence shown here is derived from an EMBL/GenBank/DDBJ whole genome shotgun (WGS) entry which is preliminary data.</text>
</comment>
<gene>
    <name evidence="4" type="ORF">CLV72_101337</name>
</gene>
<evidence type="ECO:0000313" key="4">
    <source>
        <dbReference type="EMBL" id="PRY01753.1"/>
    </source>
</evidence>
<dbReference type="RefSeq" id="WP_106237994.1">
    <property type="nucleotide sequence ID" value="NZ_PVZC01000001.1"/>
</dbReference>
<evidence type="ECO:0000313" key="5">
    <source>
        <dbReference type="Proteomes" id="UP000237846"/>
    </source>
</evidence>
<dbReference type="InterPro" id="IPR036736">
    <property type="entry name" value="ACP-like_sf"/>
</dbReference>
<accession>A0A2T0QD22</accession>